<dbReference type="RefSeq" id="WP_338503988.1">
    <property type="nucleotide sequence ID" value="NZ_CP145607.1"/>
</dbReference>
<organism evidence="2 3">
    <name type="scientific">Sphingomonas kaistensis</name>
    <dbReference type="NCBI Taxonomy" id="298708"/>
    <lineage>
        <taxon>Bacteria</taxon>
        <taxon>Pseudomonadati</taxon>
        <taxon>Pseudomonadota</taxon>
        <taxon>Alphaproteobacteria</taxon>
        <taxon>Sphingomonadales</taxon>
        <taxon>Sphingomonadaceae</taxon>
        <taxon>Sphingomonas</taxon>
    </lineage>
</organism>
<dbReference type="SUPFAM" id="SSF46785">
    <property type="entry name" value="Winged helix' DNA-binding domain"/>
    <property type="match status" value="1"/>
</dbReference>
<evidence type="ECO:0000313" key="2">
    <source>
        <dbReference type="EMBL" id="WWM70859.1"/>
    </source>
</evidence>
<proteinExistence type="predicted"/>
<dbReference type="InterPro" id="IPR036388">
    <property type="entry name" value="WH-like_DNA-bd_sf"/>
</dbReference>
<evidence type="ECO:0000313" key="3">
    <source>
        <dbReference type="Proteomes" id="UP001382935"/>
    </source>
</evidence>
<keyword evidence="3" id="KW-1185">Reference proteome</keyword>
<dbReference type="Proteomes" id="UP001382935">
    <property type="component" value="Chromosome"/>
</dbReference>
<dbReference type="Gene3D" id="1.10.10.10">
    <property type="entry name" value="Winged helix-like DNA-binding domain superfamily/Winged helix DNA-binding domain"/>
    <property type="match status" value="1"/>
</dbReference>
<name>A0ABZ2G343_9SPHN</name>
<evidence type="ECO:0000256" key="1">
    <source>
        <dbReference type="SAM" id="MobiDB-lite"/>
    </source>
</evidence>
<gene>
    <name evidence="2" type="ORF">V6R86_09275</name>
</gene>
<dbReference type="EMBL" id="CP145607">
    <property type="protein sequence ID" value="WWM70859.1"/>
    <property type="molecule type" value="Genomic_DNA"/>
</dbReference>
<sequence length="165" mass="18101">MAEVDDRPPHDSDDGPRSSLLRPLLGRVRRLWLAMNPHISDRSPAPDQPEHAMIDGKFLRAAAAEIYAMRRRRDKYLSASLVGEPAWDMLLAAYLAFPEPMAAPALADAAASPPSTGARWVGVLEKDGLLERCSTNEQGGVRALYRLTSHGRAALEQVLGAMFRD</sequence>
<reference evidence="2 3" key="1">
    <citation type="submission" date="2024-02" db="EMBL/GenBank/DDBJ databases">
        <title>Full genome sequence of Sphingomonas kaistensis.</title>
        <authorList>
            <person name="Poletto B.L."/>
            <person name="Silva G."/>
            <person name="Galante D."/>
            <person name="Campos K.R."/>
            <person name="Santos M.B.N."/>
            <person name="Sacchi C.T."/>
        </authorList>
    </citation>
    <scope>NUCLEOTIDE SEQUENCE [LARGE SCALE GENOMIC DNA]</scope>
    <source>
        <strain evidence="2 3">MA4R</strain>
    </source>
</reference>
<feature type="compositionally biased region" description="Basic and acidic residues" evidence="1">
    <location>
        <begin position="1"/>
        <end position="16"/>
    </location>
</feature>
<evidence type="ECO:0008006" key="4">
    <source>
        <dbReference type="Google" id="ProtNLM"/>
    </source>
</evidence>
<dbReference type="InterPro" id="IPR036390">
    <property type="entry name" value="WH_DNA-bd_sf"/>
</dbReference>
<feature type="region of interest" description="Disordered" evidence="1">
    <location>
        <begin position="1"/>
        <end position="20"/>
    </location>
</feature>
<accession>A0ABZ2G343</accession>
<protein>
    <recommendedName>
        <fullName evidence="4">HTH marR-type domain-containing protein</fullName>
    </recommendedName>
</protein>